<sequence>MGFKEDFMGNAPGACPFLHLVERSTSDVLEQAEALPFWSQDYTQLSKGAFSGSVTSVSCDGLQIFTETMNQAVDQIASAPVDSYVMGLPTLVDGESTWGLLPITTNSLITLEKNAELYFKTSNISEITAAVIPAQRLETYAAEVEWIDLSKVMEGLKPVEMLHPDIAQQLLSALQGGIQYKADIADNIHAHQMWRNFEDDLLSTCLHTLLHVRGNIHPHFDQRLPRYLVNRVRDYTLSNSALPLTIGELCKSLRVSRRTLNHAFIRVLGITPVAYIRNLRLHRVRFEMQQSPHEVISIAHLATKWGFWHLSLFSRYYRELFGECPIDTLQRARLESKRP</sequence>
<evidence type="ECO:0000313" key="5">
    <source>
        <dbReference type="EMBL" id="ABE48815.1"/>
    </source>
</evidence>
<feature type="domain" description="HTH araC/xylS-type" evidence="4">
    <location>
        <begin position="230"/>
        <end position="331"/>
    </location>
</feature>
<dbReference type="InterPro" id="IPR018060">
    <property type="entry name" value="HTH_AraC"/>
</dbReference>
<gene>
    <name evidence="5" type="ordered locus">Mfla_0545</name>
</gene>
<dbReference type="RefSeq" id="WP_011478912.1">
    <property type="nucleotide sequence ID" value="NC_007947.1"/>
</dbReference>
<dbReference type="PROSITE" id="PS01124">
    <property type="entry name" value="HTH_ARAC_FAMILY_2"/>
    <property type="match status" value="1"/>
</dbReference>
<proteinExistence type="predicted"/>
<dbReference type="Gene3D" id="1.10.10.60">
    <property type="entry name" value="Homeodomain-like"/>
    <property type="match status" value="1"/>
</dbReference>
<name>Q1H3X2_METFK</name>
<evidence type="ECO:0000259" key="4">
    <source>
        <dbReference type="PROSITE" id="PS01124"/>
    </source>
</evidence>
<reference evidence="5 6" key="1">
    <citation type="submission" date="2006-03" db="EMBL/GenBank/DDBJ databases">
        <title>Complete sequence of Methylobacillus flagellatus KT.</title>
        <authorList>
            <consortium name="US DOE Joint Genome Institute"/>
            <person name="Copeland A."/>
            <person name="Lucas S."/>
            <person name="Lapidus A."/>
            <person name="Barry K."/>
            <person name="Detter J.C."/>
            <person name="Glavina del Rio T."/>
            <person name="Hammon N."/>
            <person name="Israni S."/>
            <person name="Dalin E."/>
            <person name="Tice H."/>
            <person name="Pitluck S."/>
            <person name="Brettin T."/>
            <person name="Bruce D."/>
            <person name="Han C."/>
            <person name="Tapia R."/>
            <person name="Saunders E."/>
            <person name="Gilna P."/>
            <person name="Schmutz J."/>
            <person name="Larimer F."/>
            <person name="Land M."/>
            <person name="Kyrpides N."/>
            <person name="Anderson I."/>
            <person name="Richardson P."/>
        </authorList>
    </citation>
    <scope>NUCLEOTIDE SEQUENCE [LARGE SCALE GENOMIC DNA]</scope>
    <source>
        <strain evidence="6">KT / ATCC 51484 / DSM 6875</strain>
    </source>
</reference>
<dbReference type="SMART" id="SM00342">
    <property type="entry name" value="HTH_ARAC"/>
    <property type="match status" value="1"/>
</dbReference>
<keyword evidence="2" id="KW-0238">DNA-binding</keyword>
<dbReference type="KEGG" id="mfa:Mfla_0545"/>
<dbReference type="InterPro" id="IPR009057">
    <property type="entry name" value="Homeodomain-like_sf"/>
</dbReference>
<evidence type="ECO:0000313" key="6">
    <source>
        <dbReference type="Proteomes" id="UP000002440"/>
    </source>
</evidence>
<protein>
    <submittedName>
        <fullName evidence="5">Transcriptional regulator, AraC family</fullName>
    </submittedName>
</protein>
<dbReference type="EMBL" id="CP000284">
    <property type="protein sequence ID" value="ABE48815.1"/>
    <property type="molecule type" value="Genomic_DNA"/>
</dbReference>
<organism evidence="5 6">
    <name type="scientific">Methylobacillus flagellatus (strain ATCC 51484 / DSM 6875 / VKM B-1610 / KT)</name>
    <dbReference type="NCBI Taxonomy" id="265072"/>
    <lineage>
        <taxon>Bacteria</taxon>
        <taxon>Pseudomonadati</taxon>
        <taxon>Pseudomonadota</taxon>
        <taxon>Betaproteobacteria</taxon>
        <taxon>Nitrosomonadales</taxon>
        <taxon>Methylophilaceae</taxon>
        <taxon>Methylobacillus</taxon>
    </lineage>
</organism>
<dbReference type="OrthoDB" id="185346at2"/>
<dbReference type="DNASU" id="3999415"/>
<dbReference type="PANTHER" id="PTHR46796:SF12">
    <property type="entry name" value="HTH-TYPE DNA-BINDING TRANSCRIPTIONAL ACTIVATOR EUTR"/>
    <property type="match status" value="1"/>
</dbReference>
<dbReference type="HOGENOM" id="CLU_047930_2_0_4"/>
<keyword evidence="1" id="KW-0805">Transcription regulation</keyword>
<keyword evidence="3" id="KW-0804">Transcription</keyword>
<dbReference type="Proteomes" id="UP000002440">
    <property type="component" value="Chromosome"/>
</dbReference>
<evidence type="ECO:0000256" key="1">
    <source>
        <dbReference type="ARBA" id="ARBA00023015"/>
    </source>
</evidence>
<accession>Q1H3X2</accession>
<dbReference type="GO" id="GO:0003700">
    <property type="term" value="F:DNA-binding transcription factor activity"/>
    <property type="evidence" value="ECO:0007669"/>
    <property type="project" value="InterPro"/>
</dbReference>
<dbReference type="GO" id="GO:0043565">
    <property type="term" value="F:sequence-specific DNA binding"/>
    <property type="evidence" value="ECO:0007669"/>
    <property type="project" value="InterPro"/>
</dbReference>
<dbReference type="STRING" id="265072.Mfla_0545"/>
<dbReference type="Pfam" id="PF12833">
    <property type="entry name" value="HTH_18"/>
    <property type="match status" value="1"/>
</dbReference>
<dbReference type="SUPFAM" id="SSF46689">
    <property type="entry name" value="Homeodomain-like"/>
    <property type="match status" value="1"/>
</dbReference>
<evidence type="ECO:0000256" key="3">
    <source>
        <dbReference type="ARBA" id="ARBA00023163"/>
    </source>
</evidence>
<dbReference type="eggNOG" id="COG2207">
    <property type="taxonomic scope" value="Bacteria"/>
</dbReference>
<dbReference type="InterPro" id="IPR050204">
    <property type="entry name" value="AraC_XylS_family_regulators"/>
</dbReference>
<dbReference type="PANTHER" id="PTHR46796">
    <property type="entry name" value="HTH-TYPE TRANSCRIPTIONAL ACTIVATOR RHAS-RELATED"/>
    <property type="match status" value="1"/>
</dbReference>
<dbReference type="AlphaFoldDB" id="Q1H3X2"/>
<evidence type="ECO:0000256" key="2">
    <source>
        <dbReference type="ARBA" id="ARBA00023125"/>
    </source>
</evidence>
<keyword evidence="6" id="KW-1185">Reference proteome</keyword>